<evidence type="ECO:0000313" key="6">
    <source>
        <dbReference type="EMBL" id="MFD1813629.1"/>
    </source>
</evidence>
<sequence length="60" mass="6697">MRGPVRMTGTDGRVVVSDRVVVAVCRCRLSSIHPLCDTSHRALLRHGRELHGHDPHEDDS</sequence>
<dbReference type="Proteomes" id="UP001597286">
    <property type="component" value="Unassembled WGS sequence"/>
</dbReference>
<evidence type="ECO:0000256" key="4">
    <source>
        <dbReference type="ARBA" id="ARBA00023014"/>
    </source>
</evidence>
<feature type="domain" description="Iron-binding zinc finger CDGSH type" evidence="5">
    <location>
        <begin position="2"/>
        <end position="46"/>
    </location>
</feature>
<keyword evidence="7" id="KW-1185">Reference proteome</keyword>
<accession>A0ABW4P6P9</accession>
<dbReference type="RefSeq" id="WP_378486444.1">
    <property type="nucleotide sequence ID" value="NZ_JBHUFB010000012.1"/>
</dbReference>
<evidence type="ECO:0000313" key="7">
    <source>
        <dbReference type="Proteomes" id="UP001597286"/>
    </source>
</evidence>
<name>A0ABW4P6P9_9NOCA</name>
<organism evidence="6 7">
    <name type="scientific">Rhodococcus gannanensis</name>
    <dbReference type="NCBI Taxonomy" id="1960308"/>
    <lineage>
        <taxon>Bacteria</taxon>
        <taxon>Bacillati</taxon>
        <taxon>Actinomycetota</taxon>
        <taxon>Actinomycetes</taxon>
        <taxon>Mycobacteriales</taxon>
        <taxon>Nocardiaceae</taxon>
        <taxon>Rhodococcus</taxon>
    </lineage>
</organism>
<reference evidence="7" key="1">
    <citation type="journal article" date="2019" name="Int. J. Syst. Evol. Microbiol.">
        <title>The Global Catalogue of Microorganisms (GCM) 10K type strain sequencing project: providing services to taxonomists for standard genome sequencing and annotation.</title>
        <authorList>
            <consortium name="The Broad Institute Genomics Platform"/>
            <consortium name="The Broad Institute Genome Sequencing Center for Infectious Disease"/>
            <person name="Wu L."/>
            <person name="Ma J."/>
        </authorList>
    </citation>
    <scope>NUCLEOTIDE SEQUENCE [LARGE SCALE GENOMIC DNA]</scope>
    <source>
        <strain evidence="7">DT72</strain>
    </source>
</reference>
<gene>
    <name evidence="6" type="ORF">ACFSJG_15525</name>
</gene>
<keyword evidence="2" id="KW-0479">Metal-binding</keyword>
<dbReference type="Gene3D" id="3.40.5.90">
    <property type="entry name" value="CDGSH iron-sulfur domain, mitoNEET-type"/>
    <property type="match status" value="1"/>
</dbReference>
<keyword evidence="3" id="KW-0408">Iron</keyword>
<keyword evidence="4" id="KW-0411">Iron-sulfur</keyword>
<protein>
    <submittedName>
        <fullName evidence="6">CDGSH iron-sulfur domain-containing protein</fullName>
    </submittedName>
</protein>
<evidence type="ECO:0000256" key="2">
    <source>
        <dbReference type="ARBA" id="ARBA00022723"/>
    </source>
</evidence>
<dbReference type="Pfam" id="PF09360">
    <property type="entry name" value="zf-CDGSH"/>
    <property type="match status" value="1"/>
</dbReference>
<evidence type="ECO:0000256" key="1">
    <source>
        <dbReference type="ARBA" id="ARBA00022714"/>
    </source>
</evidence>
<dbReference type="InterPro" id="IPR042216">
    <property type="entry name" value="MitoNEET_CISD"/>
</dbReference>
<dbReference type="EMBL" id="JBHUFB010000012">
    <property type="protein sequence ID" value="MFD1813629.1"/>
    <property type="molecule type" value="Genomic_DNA"/>
</dbReference>
<evidence type="ECO:0000259" key="5">
    <source>
        <dbReference type="SMART" id="SM00704"/>
    </source>
</evidence>
<keyword evidence="1" id="KW-0001">2Fe-2S</keyword>
<dbReference type="SMART" id="SM00704">
    <property type="entry name" value="ZnF_CDGSH"/>
    <property type="match status" value="1"/>
</dbReference>
<evidence type="ECO:0000256" key="3">
    <source>
        <dbReference type="ARBA" id="ARBA00023004"/>
    </source>
</evidence>
<dbReference type="InterPro" id="IPR018967">
    <property type="entry name" value="FeS-contain_CDGSH-typ"/>
</dbReference>
<proteinExistence type="predicted"/>
<comment type="caution">
    <text evidence="6">The sequence shown here is derived from an EMBL/GenBank/DDBJ whole genome shotgun (WGS) entry which is preliminary data.</text>
</comment>